<comment type="similarity">
    <text evidence="2 4">Belongs to the glycosyl hydrolase 31 family.</text>
</comment>
<reference evidence="7 8" key="1">
    <citation type="journal article" date="2020" name="Genome Biol. Evol.">
        <title>A new high-quality draft genome assembly of the Chinese cordyceps Ophiocordyceps sinensis.</title>
        <authorList>
            <person name="Shu R."/>
            <person name="Zhang J."/>
            <person name="Meng Q."/>
            <person name="Zhang H."/>
            <person name="Zhou G."/>
            <person name="Li M."/>
            <person name="Wu P."/>
            <person name="Zhao Y."/>
            <person name="Chen C."/>
            <person name="Qin Q."/>
        </authorList>
    </citation>
    <scope>NUCLEOTIDE SEQUENCE [LARGE SCALE GENOMIC DNA]</scope>
    <source>
        <strain evidence="7 8">IOZ07</strain>
    </source>
</reference>
<dbReference type="InterPro" id="IPR017853">
    <property type="entry name" value="GH"/>
</dbReference>
<comment type="catalytic activity">
    <reaction evidence="1">
        <text>Hydrolysis of terminal, non-reducing (1-&gt;4)-linked alpha-D-glucose residues with release of alpha-D-glucose.</text>
        <dbReference type="EC" id="3.2.1.20"/>
    </reaction>
</comment>
<keyword evidence="4" id="KW-0326">Glycosidase</keyword>
<dbReference type="PANTHER" id="PTHR22762">
    <property type="entry name" value="ALPHA-GLUCOSIDASE"/>
    <property type="match status" value="1"/>
</dbReference>
<dbReference type="Pfam" id="PF21365">
    <property type="entry name" value="Glyco_hydro_31_3rd"/>
    <property type="match status" value="1"/>
</dbReference>
<feature type="domain" description="Glycoside hydrolase family 31 TIM barrel" evidence="5">
    <location>
        <begin position="190"/>
        <end position="485"/>
    </location>
</feature>
<keyword evidence="8" id="KW-1185">Reference proteome</keyword>
<dbReference type="InterPro" id="IPR013780">
    <property type="entry name" value="Glyco_hydro_b"/>
</dbReference>
<evidence type="ECO:0000256" key="3">
    <source>
        <dbReference type="ARBA" id="ARBA00012741"/>
    </source>
</evidence>
<dbReference type="SUPFAM" id="SSF51011">
    <property type="entry name" value="Glycosyl hydrolase domain"/>
    <property type="match status" value="1"/>
</dbReference>
<dbReference type="AlphaFoldDB" id="A0A8H4PW42"/>
<dbReference type="GO" id="GO:0004558">
    <property type="term" value="F:alpha-1,4-glucosidase activity"/>
    <property type="evidence" value="ECO:0007669"/>
    <property type="project" value="UniProtKB-EC"/>
</dbReference>
<dbReference type="EC" id="3.2.1.20" evidence="3"/>
<organism evidence="7 8">
    <name type="scientific">Ophiocordyceps sinensis</name>
    <dbReference type="NCBI Taxonomy" id="72228"/>
    <lineage>
        <taxon>Eukaryota</taxon>
        <taxon>Fungi</taxon>
        <taxon>Dikarya</taxon>
        <taxon>Ascomycota</taxon>
        <taxon>Pezizomycotina</taxon>
        <taxon>Sordariomycetes</taxon>
        <taxon>Hypocreomycetidae</taxon>
        <taxon>Hypocreales</taxon>
        <taxon>Ophiocordycipitaceae</taxon>
        <taxon>Ophiocordyceps</taxon>
    </lineage>
</organism>
<evidence type="ECO:0000313" key="7">
    <source>
        <dbReference type="EMBL" id="KAF4511471.1"/>
    </source>
</evidence>
<protein>
    <recommendedName>
        <fullName evidence="3">alpha-glucosidase</fullName>
        <ecNumber evidence="3">3.2.1.20</ecNumber>
    </recommendedName>
</protein>
<evidence type="ECO:0000313" key="8">
    <source>
        <dbReference type="Proteomes" id="UP000557566"/>
    </source>
</evidence>
<evidence type="ECO:0000256" key="4">
    <source>
        <dbReference type="RuleBase" id="RU361185"/>
    </source>
</evidence>
<proteinExistence type="inferred from homology"/>
<evidence type="ECO:0000256" key="1">
    <source>
        <dbReference type="ARBA" id="ARBA00001657"/>
    </source>
</evidence>
<dbReference type="PANTHER" id="PTHR22762:SF89">
    <property type="entry name" value="ALPHA-XYLOSIDASE"/>
    <property type="match status" value="1"/>
</dbReference>
<feature type="domain" description="Glycosyl hydrolase family 31 C-terminal" evidence="6">
    <location>
        <begin position="496"/>
        <end position="586"/>
    </location>
</feature>
<dbReference type="InterPro" id="IPR000322">
    <property type="entry name" value="Glyco_hydro_31_TIM"/>
</dbReference>
<dbReference type="Gene3D" id="2.60.40.1180">
    <property type="entry name" value="Golgi alpha-mannosidase II"/>
    <property type="match status" value="2"/>
</dbReference>
<dbReference type="Gene3D" id="3.20.20.80">
    <property type="entry name" value="Glycosidases"/>
    <property type="match status" value="1"/>
</dbReference>
<dbReference type="InterPro" id="IPR048395">
    <property type="entry name" value="Glyco_hydro_31_C"/>
</dbReference>
<evidence type="ECO:0000259" key="6">
    <source>
        <dbReference type="Pfam" id="PF21365"/>
    </source>
</evidence>
<sequence length="784" mass="88074">MLVESDSPSTPFVGGRKGLDKHRFTVLTDGLLRYEWAPDGQFEDRPSSLAATRNDLIKSVPRYQVRETADTLEIMTRRFHMTYNKQEFSAHGLYVVVTGHTGTTWRFGEDHETLGGSRRTLDGVDGRADLGKSVTSRKGFASLDDSASFLFTDHGLVASRRPGLVDGYLFCYGHEYREAVRAFLKLSGPTPLLPRYALGTWWSRYHEYTAKSYLELMETFHKFRLPLSVAVIDMDWHLSGWTGYSWNKKLFPDPRQFLHQLHQRNLKVALNDHPADGIAPYEDMYEAVARVLDFDTRRGRIPFDIANKEFLNAYHDPLLKSLQDQGVDFWWIDWQQGTESGMRGVDPLWLLNHFHYAKWRQPDSRPMILSRFAGPGSQRYAIGFSGDTVISWASLNFQPEFTSSASDIGFFHWSHDIGGHMGGVRDDELTTRWVQLGTLSPILRLHSTKSRWSGKEPWNLSQGPREVVMDFLRLRHRLIPYLHTMNARAADKDAPSPLVEPMYWSYPERKEAYAFPNQYMFGSEMLVLPITSPNNGATRTGKVRGWLPPGTFVDLFTGVVYDGNRSLWLNRTLDKVPVLLKQGAIVPLDGKLEPDNGASNPVSFEIVVVVGADGRFDMLEEPDVEKKDPDWIKTHISFDQAKGSVSIGPTEGGPPKGRAWSVRLLGFKTTKDVRAVVDGKAAAVDVKVVANGLLVSLGEVPAEASATVHLGGDPELAVSDPLALIDPVLYDAQVGYKLKDDVYAVLSPPSVPTSVRVSQLEALDMDLDLRLFLLEHLLADSRVV</sequence>
<dbReference type="EMBL" id="JAAVMX010000003">
    <property type="protein sequence ID" value="KAF4511471.1"/>
    <property type="molecule type" value="Genomic_DNA"/>
</dbReference>
<evidence type="ECO:0000256" key="2">
    <source>
        <dbReference type="ARBA" id="ARBA00007806"/>
    </source>
</evidence>
<dbReference type="OrthoDB" id="1334205at2759"/>
<dbReference type="Proteomes" id="UP000557566">
    <property type="component" value="Unassembled WGS sequence"/>
</dbReference>
<dbReference type="SUPFAM" id="SSF51445">
    <property type="entry name" value="(Trans)glycosidases"/>
    <property type="match status" value="1"/>
</dbReference>
<dbReference type="GO" id="GO:0005975">
    <property type="term" value="P:carbohydrate metabolic process"/>
    <property type="evidence" value="ECO:0007669"/>
    <property type="project" value="InterPro"/>
</dbReference>
<dbReference type="Pfam" id="PF01055">
    <property type="entry name" value="Glyco_hydro_31_2nd"/>
    <property type="match status" value="1"/>
</dbReference>
<keyword evidence="4" id="KW-0378">Hydrolase</keyword>
<gene>
    <name evidence="7" type="ORF">G6O67_003267</name>
</gene>
<comment type="caution">
    <text evidence="7">The sequence shown here is derived from an EMBL/GenBank/DDBJ whole genome shotgun (WGS) entry which is preliminary data.</text>
</comment>
<accession>A0A8H4PW42</accession>
<dbReference type="GO" id="GO:0006491">
    <property type="term" value="P:N-glycan processing"/>
    <property type="evidence" value="ECO:0007669"/>
    <property type="project" value="TreeGrafter"/>
</dbReference>
<evidence type="ECO:0000259" key="5">
    <source>
        <dbReference type="Pfam" id="PF01055"/>
    </source>
</evidence>
<name>A0A8H4PW42_9HYPO</name>
<dbReference type="CDD" id="cd06595">
    <property type="entry name" value="GH31_u1"/>
    <property type="match status" value="1"/>
</dbReference>